<sequence length="203" mass="22976">LLSSHPGNCATLCCGNCQLVKAQKNKWEGRDCLTTNDTIIGRCGSIFRYGLNYKKSRQICVSNNQLLVSSAFCDEHNFDRVTAWTNVVRERIEVNLPGTNKGTRVSCLAAKFQITNGKRKLVKYRVQCSKLLEQYFCKSRIKKETTSFTDIQSTSAFLTELSTSVTDKEAFDNQPEVDDKKGKTENWINQNVNITMTNITTNH</sequence>
<dbReference type="AlphaFoldDB" id="A0A3L5TUZ7"/>
<feature type="non-terminal residue" evidence="1">
    <location>
        <position position="1"/>
    </location>
</feature>
<gene>
    <name evidence="1" type="ORF">AM593_10631</name>
</gene>
<protein>
    <submittedName>
        <fullName evidence="1">Uncharacterized protein</fullName>
    </submittedName>
</protein>
<comment type="caution">
    <text evidence="1">The sequence shown here is derived from an EMBL/GenBank/DDBJ whole genome shotgun (WGS) entry which is preliminary data.</text>
</comment>
<dbReference type="Proteomes" id="UP000266721">
    <property type="component" value="Unassembled WGS sequence"/>
</dbReference>
<evidence type="ECO:0000313" key="1">
    <source>
        <dbReference type="EMBL" id="OPL33754.1"/>
    </source>
</evidence>
<feature type="non-terminal residue" evidence="1">
    <location>
        <position position="203"/>
    </location>
</feature>
<keyword evidence="2" id="KW-1185">Reference proteome</keyword>
<organism evidence="1 2">
    <name type="scientific">Mytilus galloprovincialis</name>
    <name type="common">Mediterranean mussel</name>
    <dbReference type="NCBI Taxonomy" id="29158"/>
    <lineage>
        <taxon>Eukaryota</taxon>
        <taxon>Metazoa</taxon>
        <taxon>Spiralia</taxon>
        <taxon>Lophotrochozoa</taxon>
        <taxon>Mollusca</taxon>
        <taxon>Bivalvia</taxon>
        <taxon>Autobranchia</taxon>
        <taxon>Pteriomorphia</taxon>
        <taxon>Mytilida</taxon>
        <taxon>Mytiloidea</taxon>
        <taxon>Mytilidae</taxon>
        <taxon>Mytilinae</taxon>
        <taxon>Mytilus</taxon>
    </lineage>
</organism>
<dbReference type="EMBL" id="KV581622">
    <property type="protein sequence ID" value="OPL33754.1"/>
    <property type="molecule type" value="Genomic_DNA"/>
</dbReference>
<accession>A0A3L5TUZ7</accession>
<name>A0A3L5TUZ7_MYTGA</name>
<reference evidence="1 2" key="1">
    <citation type="journal article" date="2016" name="PLoS ONE">
        <title>A First Insight into the Genome of the Filter-Feeder Mussel Mytilus galloprovincialis.</title>
        <authorList>
            <person name="Murgarella M."/>
            <person name="Puiu D."/>
            <person name="Novoa B."/>
            <person name="Figueras A."/>
            <person name="Posada D."/>
            <person name="Canchaya C."/>
        </authorList>
    </citation>
    <scope>NUCLEOTIDE SEQUENCE [LARGE SCALE GENOMIC DNA]</scope>
    <source>
        <tissue evidence="1">Muscle</tissue>
    </source>
</reference>
<evidence type="ECO:0000313" key="2">
    <source>
        <dbReference type="Proteomes" id="UP000266721"/>
    </source>
</evidence>
<proteinExistence type="predicted"/>